<reference evidence="1 2" key="1">
    <citation type="submission" date="2019-03" db="EMBL/GenBank/DDBJ databases">
        <title>Ruegeria lutea sp. nov., a novel strain, isolated from marine sediment, the Masan Bay, South Korea.</title>
        <authorList>
            <person name="Kim J."/>
            <person name="Kim D.-Y."/>
            <person name="Lee S.-S."/>
        </authorList>
    </citation>
    <scope>NUCLEOTIDE SEQUENCE [LARGE SCALE GENOMIC DNA]</scope>
    <source>
        <strain evidence="1 2">318-1</strain>
    </source>
</reference>
<dbReference type="Gene3D" id="2.160.20.160">
    <property type="match status" value="1"/>
</dbReference>
<proteinExistence type="predicted"/>
<dbReference type="RefSeq" id="WP_133358776.1">
    <property type="nucleotide sequence ID" value="NZ_SMUV01000054.1"/>
</dbReference>
<dbReference type="InterPro" id="IPR011049">
    <property type="entry name" value="Serralysin-like_metalloprot_C"/>
</dbReference>
<gene>
    <name evidence="1" type="ORF">E1832_05730</name>
</gene>
<evidence type="ECO:0008006" key="3">
    <source>
        <dbReference type="Google" id="ProtNLM"/>
    </source>
</evidence>
<protein>
    <recommendedName>
        <fullName evidence="3">Calcium-binding protein</fullName>
    </recommendedName>
</protein>
<name>A0A4R5VFS2_9RHOB</name>
<dbReference type="SUPFAM" id="SSF51120">
    <property type="entry name" value="beta-Roll"/>
    <property type="match status" value="1"/>
</dbReference>
<dbReference type="Proteomes" id="UP000295301">
    <property type="component" value="Unassembled WGS sequence"/>
</dbReference>
<accession>A0A4R5VFS2</accession>
<evidence type="ECO:0000313" key="2">
    <source>
        <dbReference type="Proteomes" id="UP000295301"/>
    </source>
</evidence>
<sequence>MRSTYFGTDRNNVMSASSEIRESFYGLGGGDVFYFYGGDGVDPDYDVSDRFFGGAGRDRLQNITLNFDGLAGLDQLARLSFDGGKGYDTLAAAITVDMTDYSAKTSDLNLAGIAPLLRSVEHREFDIKLSAIGATPEVLDIVGGALDETVFLHQSASMQAGGEIRVNLGKGDDRLEYSADIGVDSALIVDTGRGADVVIMNASSTSYPDTFDAVIRTRGGADTIVLEGMSSETVNAGAGNDAIYVLSGSFADAPDVIRTGAGKDKVYLELDSYSKLARINDFSIEKDVIVFDTDEFRDTEVTFDRSVWKAAAEDKLYMDTDAGKLYFGDNVMVSFGGPIALTVDNFLVDDWAF</sequence>
<dbReference type="OrthoDB" id="7811460at2"/>
<dbReference type="EMBL" id="SMUV01000054">
    <property type="protein sequence ID" value="TDK50696.1"/>
    <property type="molecule type" value="Genomic_DNA"/>
</dbReference>
<comment type="caution">
    <text evidence="1">The sequence shown here is derived from an EMBL/GenBank/DDBJ whole genome shotgun (WGS) entry which is preliminary data.</text>
</comment>
<dbReference type="AlphaFoldDB" id="A0A4R5VFS2"/>
<evidence type="ECO:0000313" key="1">
    <source>
        <dbReference type="EMBL" id="TDK50696.1"/>
    </source>
</evidence>
<organism evidence="1 2">
    <name type="scientific">Antarcticimicrobium luteum</name>
    <dbReference type="NCBI Taxonomy" id="2547397"/>
    <lineage>
        <taxon>Bacteria</taxon>
        <taxon>Pseudomonadati</taxon>
        <taxon>Pseudomonadota</taxon>
        <taxon>Alphaproteobacteria</taxon>
        <taxon>Rhodobacterales</taxon>
        <taxon>Paracoccaceae</taxon>
        <taxon>Antarcticimicrobium</taxon>
    </lineage>
</organism>
<keyword evidence="2" id="KW-1185">Reference proteome</keyword>